<dbReference type="Pfam" id="PF14307">
    <property type="entry name" value="Glyco_tran_WbsX"/>
    <property type="match status" value="1"/>
</dbReference>
<dbReference type="Gene3D" id="3.20.20.80">
    <property type="entry name" value="Glycosidases"/>
    <property type="match status" value="1"/>
</dbReference>
<comment type="caution">
    <text evidence="1">The sequence shown here is derived from an EMBL/GenBank/DDBJ whole genome shotgun (WGS) entry which is preliminary data.</text>
</comment>
<accession>A0A3D9ZV19</accession>
<dbReference type="EMBL" id="QUMQ01000001">
    <property type="protein sequence ID" value="REG01018.1"/>
    <property type="molecule type" value="Genomic_DNA"/>
</dbReference>
<dbReference type="RefSeq" id="WP_116072973.1">
    <property type="nucleotide sequence ID" value="NZ_BONB01000010.1"/>
</dbReference>
<dbReference type="PANTHER" id="PTHR41244">
    <property type="entry name" value="RHAMNAN SYNTHESIS F"/>
    <property type="match status" value="1"/>
</dbReference>
<evidence type="ECO:0000313" key="1">
    <source>
        <dbReference type="EMBL" id="REG01018.1"/>
    </source>
</evidence>
<dbReference type="Proteomes" id="UP000256913">
    <property type="component" value="Unassembled WGS sequence"/>
</dbReference>
<keyword evidence="1" id="KW-0808">Transferase</keyword>
<protein>
    <submittedName>
        <fullName evidence="1">Glycosyl transferase family WbsX</fullName>
    </submittedName>
</protein>
<gene>
    <name evidence="1" type="ORF">DFJ67_7089</name>
</gene>
<reference evidence="1 2" key="1">
    <citation type="submission" date="2018-08" db="EMBL/GenBank/DDBJ databases">
        <title>Sequencing the genomes of 1000 actinobacteria strains.</title>
        <authorList>
            <person name="Klenk H.-P."/>
        </authorList>
    </citation>
    <scope>NUCLEOTIDE SEQUENCE [LARGE SCALE GENOMIC DNA]</scope>
    <source>
        <strain evidence="1 2">DSM 44099</strain>
    </source>
</reference>
<proteinExistence type="predicted"/>
<dbReference type="InterPro" id="IPR032719">
    <property type="entry name" value="WbsX"/>
</dbReference>
<dbReference type="AlphaFoldDB" id="A0A3D9ZV19"/>
<sequence length="341" mass="37503">MANQKRAVSTFIAYYYPGWHRSSWKDFDEWGLLDEKRPCFPGHEPLDGPLSGPYDDTSKPVVGQQMATAQHYGVAAFSFFFYHATGGYVLEQPFEHALALSADSAFKVSATWCLRLPHQYFPIPLGDDDAPIAVPELPQEKASEPLSLRRLIPEALLDTPVSALCDWFAPANVTPVQRGAPMSMAMSMVPQKLVPREVPRATIRQVVDLLTGIAADPDELGGWPLAKLERHLGLVGLLDLQVRSLLLLMDRLHLEAEVLDTLTAEDIVLAFEETDDTITAQDLRRLAALGMRAANDLEVLETVTVDELKGAMSLGGMSVFSLRDIRAALEGIAHDTAARDT</sequence>
<dbReference type="GO" id="GO:0016740">
    <property type="term" value="F:transferase activity"/>
    <property type="evidence" value="ECO:0007669"/>
    <property type="project" value="UniProtKB-KW"/>
</dbReference>
<dbReference type="OrthoDB" id="9815339at2"/>
<keyword evidence="2" id="KW-1185">Reference proteome</keyword>
<organism evidence="1 2">
    <name type="scientific">Asanoa ferruginea</name>
    <dbReference type="NCBI Taxonomy" id="53367"/>
    <lineage>
        <taxon>Bacteria</taxon>
        <taxon>Bacillati</taxon>
        <taxon>Actinomycetota</taxon>
        <taxon>Actinomycetes</taxon>
        <taxon>Micromonosporales</taxon>
        <taxon>Micromonosporaceae</taxon>
        <taxon>Asanoa</taxon>
    </lineage>
</organism>
<name>A0A3D9ZV19_9ACTN</name>
<evidence type="ECO:0000313" key="2">
    <source>
        <dbReference type="Proteomes" id="UP000256913"/>
    </source>
</evidence>
<dbReference type="PANTHER" id="PTHR41244:SF1">
    <property type="entry name" value="GLYCOSYLTRANSFERASE"/>
    <property type="match status" value="1"/>
</dbReference>